<proteinExistence type="predicted"/>
<accession>A0A916US79</accession>
<evidence type="ECO:0000313" key="2">
    <source>
        <dbReference type="Proteomes" id="UP000637423"/>
    </source>
</evidence>
<protein>
    <recommendedName>
        <fullName evidence="3">Histidine kinase</fullName>
    </recommendedName>
</protein>
<dbReference type="AlphaFoldDB" id="A0A916US79"/>
<reference evidence="1" key="2">
    <citation type="submission" date="2020-09" db="EMBL/GenBank/DDBJ databases">
        <authorList>
            <person name="Sun Q."/>
            <person name="Zhou Y."/>
        </authorList>
    </citation>
    <scope>NUCLEOTIDE SEQUENCE</scope>
    <source>
        <strain evidence="1">CGMCC 1.10998</strain>
    </source>
</reference>
<dbReference type="SUPFAM" id="SSF55781">
    <property type="entry name" value="GAF domain-like"/>
    <property type="match status" value="1"/>
</dbReference>
<keyword evidence="2" id="KW-1185">Reference proteome</keyword>
<reference evidence="1" key="1">
    <citation type="journal article" date="2014" name="Int. J. Syst. Evol. Microbiol.">
        <title>Complete genome sequence of Corynebacterium casei LMG S-19264T (=DSM 44701T), isolated from a smear-ripened cheese.</title>
        <authorList>
            <consortium name="US DOE Joint Genome Institute (JGI-PGF)"/>
            <person name="Walter F."/>
            <person name="Albersmeier A."/>
            <person name="Kalinowski J."/>
            <person name="Ruckert C."/>
        </authorList>
    </citation>
    <scope>NUCLEOTIDE SEQUENCE</scope>
    <source>
        <strain evidence="1">CGMCC 1.10998</strain>
    </source>
</reference>
<organism evidence="1 2">
    <name type="scientific">Undibacterium terreum</name>
    <dbReference type="NCBI Taxonomy" id="1224302"/>
    <lineage>
        <taxon>Bacteria</taxon>
        <taxon>Pseudomonadati</taxon>
        <taxon>Pseudomonadota</taxon>
        <taxon>Betaproteobacteria</taxon>
        <taxon>Burkholderiales</taxon>
        <taxon>Oxalobacteraceae</taxon>
        <taxon>Undibacterium</taxon>
    </lineage>
</organism>
<sequence length="228" mass="24620">MSLESYLINSGIRLSELPSDFAEQVSRYQQQLQSAIATAASEPQWQYQVPELGEGGSCSLFGQAAPEPYNLEATLGGKSPAKLRLLQQVTAVVNFYQQHSRSQWFGVYQKLVNPQGETVLAKLAYFGAMSRAEFPLTPEFAAISNNSTVGLSGKGRIINNVESYVAAGGEYYTCDPKVQAEACLPLLAQDGKVLGIIDSEAFEQNIFSGSELALLIAVTTSLPALLQD</sequence>
<gene>
    <name evidence="1" type="ORF">GCM10011396_34600</name>
</gene>
<evidence type="ECO:0008006" key="3">
    <source>
        <dbReference type="Google" id="ProtNLM"/>
    </source>
</evidence>
<dbReference type="EMBL" id="BMED01000003">
    <property type="protein sequence ID" value="GGC84341.1"/>
    <property type="molecule type" value="Genomic_DNA"/>
</dbReference>
<evidence type="ECO:0000313" key="1">
    <source>
        <dbReference type="EMBL" id="GGC84341.1"/>
    </source>
</evidence>
<comment type="caution">
    <text evidence="1">The sequence shown here is derived from an EMBL/GenBank/DDBJ whole genome shotgun (WGS) entry which is preliminary data.</text>
</comment>
<dbReference type="Proteomes" id="UP000637423">
    <property type="component" value="Unassembled WGS sequence"/>
</dbReference>
<dbReference type="InterPro" id="IPR029016">
    <property type="entry name" value="GAF-like_dom_sf"/>
</dbReference>
<dbReference type="Gene3D" id="3.30.450.40">
    <property type="match status" value="1"/>
</dbReference>
<name>A0A916US79_9BURK</name>
<dbReference type="RefSeq" id="WP_188567334.1">
    <property type="nucleotide sequence ID" value="NZ_BMED01000003.1"/>
</dbReference>